<dbReference type="GO" id="GO:0005634">
    <property type="term" value="C:nucleus"/>
    <property type="evidence" value="ECO:0007669"/>
    <property type="project" value="UniProtKB-SubCell"/>
</dbReference>
<evidence type="ECO:0000256" key="5">
    <source>
        <dbReference type="ARBA" id="ARBA00023163"/>
    </source>
</evidence>
<sequence length="352" mass="39713">MTKCQSSIRSEDGKPQIKYKGIHEPKGRVKGYRVEIRPPNSQKIWVGTFDTRPKAMRAFDAAVYLTGKEPYYYEYPENYFPTRPNKPSREFVQTEAKKYADRTDDLKVNPSSFLVDTHKAGLVEASSGFTSGTGNERITFSTPNVKEMIFTPLLADFSKSSEKLLDVEEFLQNAEVSKNSVDLPPALDADFLWHWDLPAEEAKSYVGEAKLDMEEAKKEAKASMEEAKVSVKEAELAAFDRGYNDPDLDALTELFCHAPPEFFPPCIEGESFIPIYSPSRPASKRKRDATEGAIIGTDDCKNADLSESGATALEYEWWQNLDFDNPMKQSFDWPCNNDPLLWFTNGPVSSCQ</sequence>
<keyword evidence="6" id="KW-0539">Nucleus</keyword>
<comment type="similarity">
    <text evidence="7">Belongs to the AP2/ERF transcription factor family. ERF subfamily.</text>
</comment>
<organism evidence="11 12">
    <name type="scientific">Ceratodon purpureus</name>
    <name type="common">Fire moss</name>
    <name type="synonym">Dicranum purpureum</name>
    <dbReference type="NCBI Taxonomy" id="3225"/>
    <lineage>
        <taxon>Eukaryota</taxon>
        <taxon>Viridiplantae</taxon>
        <taxon>Streptophyta</taxon>
        <taxon>Embryophyta</taxon>
        <taxon>Bryophyta</taxon>
        <taxon>Bryophytina</taxon>
        <taxon>Bryopsida</taxon>
        <taxon>Dicranidae</taxon>
        <taxon>Pseudoditrichales</taxon>
        <taxon>Ditrichaceae</taxon>
        <taxon>Ceratodon</taxon>
    </lineage>
</organism>
<name>A0A8T0GEV6_CERPU</name>
<evidence type="ECO:0000256" key="7">
    <source>
        <dbReference type="ARBA" id="ARBA00024343"/>
    </source>
</evidence>
<comment type="caution">
    <text evidence="11">The sequence shown here is derived from an EMBL/GenBank/DDBJ whole genome shotgun (WGS) entry which is preliminary data.</text>
</comment>
<reference evidence="11 12" key="1">
    <citation type="submission" date="2020-06" db="EMBL/GenBank/DDBJ databases">
        <title>WGS assembly of Ceratodon purpureus strain R40.</title>
        <authorList>
            <person name="Carey S.B."/>
            <person name="Jenkins J."/>
            <person name="Shu S."/>
            <person name="Lovell J.T."/>
            <person name="Sreedasyam A."/>
            <person name="Maumus F."/>
            <person name="Tiley G.P."/>
            <person name="Fernandez-Pozo N."/>
            <person name="Barry K."/>
            <person name="Chen C."/>
            <person name="Wang M."/>
            <person name="Lipzen A."/>
            <person name="Daum C."/>
            <person name="Saski C.A."/>
            <person name="Payton A.C."/>
            <person name="Mcbreen J.C."/>
            <person name="Conrad R.E."/>
            <person name="Kollar L.M."/>
            <person name="Olsson S."/>
            <person name="Huttunen S."/>
            <person name="Landis J.B."/>
            <person name="Wickett N.J."/>
            <person name="Johnson M.G."/>
            <person name="Rensing S.A."/>
            <person name="Grimwood J."/>
            <person name="Schmutz J."/>
            <person name="Mcdaniel S.F."/>
        </authorList>
    </citation>
    <scope>NUCLEOTIDE SEQUENCE [LARGE SCALE GENOMIC DNA]</scope>
    <source>
        <strain evidence="11 12">R40</strain>
    </source>
</reference>
<feature type="region of interest" description="Disordered" evidence="9">
    <location>
        <begin position="1"/>
        <end position="22"/>
    </location>
</feature>
<dbReference type="AlphaFoldDB" id="A0A8T0GEV6"/>
<feature type="domain" description="AP2/ERF" evidence="10">
    <location>
        <begin position="18"/>
        <end position="76"/>
    </location>
</feature>
<evidence type="ECO:0000256" key="4">
    <source>
        <dbReference type="ARBA" id="ARBA00023159"/>
    </source>
</evidence>
<evidence type="ECO:0000256" key="8">
    <source>
        <dbReference type="SAM" id="Coils"/>
    </source>
</evidence>
<evidence type="ECO:0000259" key="10">
    <source>
        <dbReference type="PROSITE" id="PS51032"/>
    </source>
</evidence>
<keyword evidence="3" id="KW-0238">DNA-binding</keyword>
<dbReference type="InterPro" id="IPR001471">
    <property type="entry name" value="AP2/ERF_dom"/>
</dbReference>
<proteinExistence type="inferred from homology"/>
<dbReference type="GO" id="GO:0003677">
    <property type="term" value="F:DNA binding"/>
    <property type="evidence" value="ECO:0007669"/>
    <property type="project" value="UniProtKB-KW"/>
</dbReference>
<keyword evidence="12" id="KW-1185">Reference proteome</keyword>
<evidence type="ECO:0000313" key="12">
    <source>
        <dbReference type="Proteomes" id="UP000822688"/>
    </source>
</evidence>
<keyword evidence="4" id="KW-0010">Activator</keyword>
<evidence type="ECO:0000256" key="9">
    <source>
        <dbReference type="SAM" id="MobiDB-lite"/>
    </source>
</evidence>
<keyword evidence="2" id="KW-0805">Transcription regulation</keyword>
<dbReference type="InterPro" id="IPR016177">
    <property type="entry name" value="DNA-bd_dom_sf"/>
</dbReference>
<accession>A0A8T0GEV6</accession>
<dbReference type="PANTHER" id="PTHR31839">
    <property type="entry name" value="DEHYDRATION-RESPONSIVE ELEMENT-BINDING PROTEIN 1D"/>
    <property type="match status" value="1"/>
</dbReference>
<dbReference type="EMBL" id="CM026432">
    <property type="protein sequence ID" value="KAG0557057.1"/>
    <property type="molecule type" value="Genomic_DNA"/>
</dbReference>
<dbReference type="Gene3D" id="3.30.730.10">
    <property type="entry name" value="AP2/ERF domain"/>
    <property type="match status" value="1"/>
</dbReference>
<feature type="compositionally biased region" description="Basic and acidic residues" evidence="9">
    <location>
        <begin position="9"/>
        <end position="22"/>
    </location>
</feature>
<dbReference type="InterPro" id="IPR045277">
    <property type="entry name" value="DRE1A-I"/>
</dbReference>
<keyword evidence="5" id="KW-0804">Transcription</keyword>
<dbReference type="InterPro" id="IPR036955">
    <property type="entry name" value="AP2/ERF_dom_sf"/>
</dbReference>
<evidence type="ECO:0000256" key="1">
    <source>
        <dbReference type="ARBA" id="ARBA00004123"/>
    </source>
</evidence>
<comment type="subcellular location">
    <subcellularLocation>
        <location evidence="1">Nucleus</location>
    </subcellularLocation>
</comment>
<protein>
    <recommendedName>
        <fullName evidence="10">AP2/ERF domain-containing protein</fullName>
    </recommendedName>
</protein>
<dbReference type="Proteomes" id="UP000822688">
    <property type="component" value="Chromosome 11"/>
</dbReference>
<gene>
    <name evidence="11" type="ORF">KC19_11G099600</name>
</gene>
<evidence type="ECO:0000256" key="2">
    <source>
        <dbReference type="ARBA" id="ARBA00023015"/>
    </source>
</evidence>
<evidence type="ECO:0000256" key="6">
    <source>
        <dbReference type="ARBA" id="ARBA00023242"/>
    </source>
</evidence>
<dbReference type="PROSITE" id="PS51032">
    <property type="entry name" value="AP2_ERF"/>
    <property type="match status" value="1"/>
</dbReference>
<keyword evidence="8" id="KW-0175">Coiled coil</keyword>
<dbReference type="PANTHER" id="PTHR31839:SF2">
    <property type="entry name" value="DEHYDRATION-RESPONSIVE ELEMENT-BINDING PROTEIN 1D"/>
    <property type="match status" value="1"/>
</dbReference>
<feature type="coiled-coil region" evidence="8">
    <location>
        <begin position="199"/>
        <end position="237"/>
    </location>
</feature>
<dbReference type="GO" id="GO:0003700">
    <property type="term" value="F:DNA-binding transcription factor activity"/>
    <property type="evidence" value="ECO:0007669"/>
    <property type="project" value="InterPro"/>
</dbReference>
<evidence type="ECO:0000313" key="11">
    <source>
        <dbReference type="EMBL" id="KAG0557057.1"/>
    </source>
</evidence>
<evidence type="ECO:0000256" key="3">
    <source>
        <dbReference type="ARBA" id="ARBA00023125"/>
    </source>
</evidence>
<dbReference type="SUPFAM" id="SSF54171">
    <property type="entry name" value="DNA-binding domain"/>
    <property type="match status" value="1"/>
</dbReference>